<dbReference type="KEGG" id="psuw:WQ53_10595"/>
<evidence type="ECO:0000259" key="3">
    <source>
        <dbReference type="PROSITE" id="PS50222"/>
    </source>
</evidence>
<dbReference type="InterPro" id="IPR011992">
    <property type="entry name" value="EF-hand-dom_pair"/>
</dbReference>
<dbReference type="GO" id="GO:0005509">
    <property type="term" value="F:calcium ion binding"/>
    <property type="evidence" value="ECO:0007669"/>
    <property type="project" value="InterPro"/>
</dbReference>
<dbReference type="OrthoDB" id="6310942at2"/>
<evidence type="ECO:0000256" key="2">
    <source>
        <dbReference type="SAM" id="SignalP"/>
    </source>
</evidence>
<sequence>MSKKNKRLTTGFLILGMVAAAPLAFAQTPTEAEEQTPPATGAAEQQPTQSSAAGQGLSWADLDVDGNGSLSRQEAQVHAGLSNVFAEADVDANGELTADEYRGFIQKQQDEATQD</sequence>
<dbReference type="PROSITE" id="PS00018">
    <property type="entry name" value="EF_HAND_1"/>
    <property type="match status" value="1"/>
</dbReference>
<dbReference type="RefSeq" id="WP_052632127.1">
    <property type="nucleotide sequence ID" value="NZ_CP011144.1"/>
</dbReference>
<dbReference type="PATRIC" id="fig|314722.6.peg.2285"/>
<gene>
    <name evidence="4" type="ORF">WQ53_10595</name>
</gene>
<dbReference type="InterPro" id="IPR018247">
    <property type="entry name" value="EF_Hand_1_Ca_BS"/>
</dbReference>
<dbReference type="PROSITE" id="PS50222">
    <property type="entry name" value="EF_HAND_2"/>
    <property type="match status" value="1"/>
</dbReference>
<dbReference type="InterPro" id="IPR002048">
    <property type="entry name" value="EF_hand_dom"/>
</dbReference>
<evidence type="ECO:0000256" key="1">
    <source>
        <dbReference type="SAM" id="MobiDB-lite"/>
    </source>
</evidence>
<evidence type="ECO:0000313" key="4">
    <source>
        <dbReference type="EMBL" id="AKC87127.1"/>
    </source>
</evidence>
<keyword evidence="2" id="KW-0732">Signal</keyword>
<dbReference type="Gene3D" id="1.10.238.10">
    <property type="entry name" value="EF-hand"/>
    <property type="match status" value="1"/>
</dbReference>
<dbReference type="Proteomes" id="UP000033067">
    <property type="component" value="Chromosome"/>
</dbReference>
<reference evidence="4 5" key="1">
    <citation type="journal article" date="2015" name="Genome Announc.">
        <title>Complete Genome Sequence of Pseudoxanthomonas suwonensis Strain J1, a Cellulose-Degrading Bacterium Isolated from Leaf- and Wood-Enriched Soil.</title>
        <authorList>
            <person name="Hou L."/>
            <person name="Jiang J."/>
            <person name="Xu Z."/>
            <person name="Zhou Y."/>
            <person name="Leung F.C."/>
        </authorList>
    </citation>
    <scope>NUCLEOTIDE SEQUENCE [LARGE SCALE GENOMIC DNA]</scope>
    <source>
        <strain evidence="4 5">J1</strain>
    </source>
</reference>
<accession>A0A0E3Z2Z9</accession>
<feature type="chain" id="PRO_5002416484" evidence="2">
    <location>
        <begin position="27"/>
        <end position="115"/>
    </location>
</feature>
<dbReference type="SUPFAM" id="SSF47473">
    <property type="entry name" value="EF-hand"/>
    <property type="match status" value="1"/>
</dbReference>
<dbReference type="EMBL" id="CP011144">
    <property type="protein sequence ID" value="AKC87127.1"/>
    <property type="molecule type" value="Genomic_DNA"/>
</dbReference>
<organism evidence="4 5">
    <name type="scientific">Pseudoxanthomonas suwonensis</name>
    <dbReference type="NCBI Taxonomy" id="314722"/>
    <lineage>
        <taxon>Bacteria</taxon>
        <taxon>Pseudomonadati</taxon>
        <taxon>Pseudomonadota</taxon>
        <taxon>Gammaproteobacteria</taxon>
        <taxon>Lysobacterales</taxon>
        <taxon>Lysobacteraceae</taxon>
        <taxon>Pseudoxanthomonas</taxon>
    </lineage>
</organism>
<protein>
    <submittedName>
        <fullName evidence="4">Calcium-binding protein</fullName>
    </submittedName>
</protein>
<keyword evidence="5" id="KW-1185">Reference proteome</keyword>
<feature type="region of interest" description="Disordered" evidence="1">
    <location>
        <begin position="26"/>
        <end position="72"/>
    </location>
</feature>
<dbReference type="AlphaFoldDB" id="A0A0E3Z2Z9"/>
<feature type="signal peptide" evidence="2">
    <location>
        <begin position="1"/>
        <end position="26"/>
    </location>
</feature>
<feature type="compositionally biased region" description="Polar residues" evidence="1">
    <location>
        <begin position="43"/>
        <end position="53"/>
    </location>
</feature>
<name>A0A0E3Z2Z9_9GAMM</name>
<evidence type="ECO:0000313" key="5">
    <source>
        <dbReference type="Proteomes" id="UP000033067"/>
    </source>
</evidence>
<feature type="domain" description="EF-hand" evidence="3">
    <location>
        <begin position="76"/>
        <end position="111"/>
    </location>
</feature>
<proteinExistence type="predicted"/>